<accession>A0AB36BHU9</accession>
<evidence type="ECO:0000313" key="1">
    <source>
        <dbReference type="EMBL" id="NBH31656.1"/>
    </source>
</evidence>
<protein>
    <submittedName>
        <fullName evidence="1">Uncharacterized protein</fullName>
    </submittedName>
</protein>
<organism evidence="1 2">
    <name type="scientific">Staphylococcus warneri</name>
    <dbReference type="NCBI Taxonomy" id="1292"/>
    <lineage>
        <taxon>Bacteria</taxon>
        <taxon>Bacillati</taxon>
        <taxon>Bacillota</taxon>
        <taxon>Bacilli</taxon>
        <taxon>Bacillales</taxon>
        <taxon>Staphylococcaceae</taxon>
        <taxon>Staphylococcus</taxon>
    </lineage>
</organism>
<dbReference type="AlphaFoldDB" id="A0AB36BHU9"/>
<proteinExistence type="predicted"/>
<reference evidence="1 2" key="1">
    <citation type="submission" date="2018-08" db="EMBL/GenBank/DDBJ databases">
        <title>Murine metabolic-syndrome-specific gut microbial biobank.</title>
        <authorList>
            <person name="Liu C."/>
        </authorList>
    </citation>
    <scope>NUCLEOTIDE SEQUENCE [LARGE SCALE GENOMIC DNA]</scope>
    <source>
        <strain evidence="1 2">1XD21-27</strain>
    </source>
</reference>
<comment type="caution">
    <text evidence="1">The sequence shown here is derived from an EMBL/GenBank/DDBJ whole genome shotgun (WGS) entry which is preliminary data.</text>
</comment>
<name>A0AB36BHU9_STAWA</name>
<dbReference type="EMBL" id="QXWP01000009">
    <property type="protein sequence ID" value="NBH31656.1"/>
    <property type="molecule type" value="Genomic_DNA"/>
</dbReference>
<gene>
    <name evidence="1" type="ORF">D3Z30_11795</name>
</gene>
<evidence type="ECO:0000313" key="2">
    <source>
        <dbReference type="Proteomes" id="UP000481807"/>
    </source>
</evidence>
<sequence>MVQFDIAGQTSYQNQSLKDIVTDINHWQGYVREINNHFSHFIVEHYNRISKLPFDARRVFEETVQTSATFIGDFEIIKSHIETGNITEQTVTLLSNIGEISYKYNENYGKAWHRNVINYEENEDIYRNLYCFGRDCFVTLQDAVNASERLKHYIKTQPVNLTQNIYNASGNNIQQGTQASMTMSNYNNDLKEINELIDKLKYEIKSNEPSDQNLMISELIEAVYEEVNKEKPKKQMIKTLLSSLKNINNVSADFMTNVDMLMQLLS</sequence>
<dbReference type="Proteomes" id="UP000481807">
    <property type="component" value="Unassembled WGS sequence"/>
</dbReference>
<dbReference type="RefSeq" id="WP_160175658.1">
    <property type="nucleotide sequence ID" value="NZ_QXWP01000009.1"/>
</dbReference>